<sequence length="282" mass="30705">MDGTAASGLEKGGGGAQRCRGDGVQRSAAQTSGEPNGRQPAPRRPFSEHQHQRPVGVEPLGRRRRVSVHGEVLWRRGPGACWKRPLKVRVSAWPRRWAAVVLGPAAIRRPQRRYPAGSAPRIDVWAPAPATTYSAGPRCSCPPRPDATGWARHSGAALRWHARGDPMAAGPGGPALRLVWRAAQSHHHQSRARGCDRRTLARMIHVAPWHERGTAVISRTAHSNERHRHSTFRVVIQLPLGGQTHLTESRVWAVRDAVPTRMSGSGGALGVVDARDRAPLES</sequence>
<feature type="region of interest" description="Disordered" evidence="1">
    <location>
        <begin position="1"/>
        <end position="62"/>
    </location>
</feature>
<dbReference type="EMBL" id="JAWRVI010000002">
    <property type="protein sequence ID" value="KAK4095178.1"/>
    <property type="molecule type" value="Genomic_DNA"/>
</dbReference>
<reference evidence="2 3" key="1">
    <citation type="journal article" date="2024" name="Microbiol. Resour. Announc.">
        <title>Genome annotations for the ascomycete fungi Trichoderma harzianum, Trichoderma aggressivum, and Purpureocillium lilacinum.</title>
        <authorList>
            <person name="Beijen E.P.W."/>
            <person name="Ohm R.A."/>
        </authorList>
    </citation>
    <scope>NUCLEOTIDE SEQUENCE [LARGE SCALE GENOMIC DNA]</scope>
    <source>
        <strain evidence="2 3">CBS 150709</strain>
    </source>
</reference>
<organism evidence="2 3">
    <name type="scientific">Purpureocillium lilacinum</name>
    <name type="common">Paecilomyces lilacinus</name>
    <dbReference type="NCBI Taxonomy" id="33203"/>
    <lineage>
        <taxon>Eukaryota</taxon>
        <taxon>Fungi</taxon>
        <taxon>Dikarya</taxon>
        <taxon>Ascomycota</taxon>
        <taxon>Pezizomycotina</taxon>
        <taxon>Sordariomycetes</taxon>
        <taxon>Hypocreomycetidae</taxon>
        <taxon>Hypocreales</taxon>
        <taxon>Ophiocordycipitaceae</taxon>
        <taxon>Purpureocillium</taxon>
    </lineage>
</organism>
<evidence type="ECO:0000256" key="1">
    <source>
        <dbReference type="SAM" id="MobiDB-lite"/>
    </source>
</evidence>
<comment type="caution">
    <text evidence="2">The sequence shown here is derived from an EMBL/GenBank/DDBJ whole genome shotgun (WGS) entry which is preliminary data.</text>
</comment>
<evidence type="ECO:0000313" key="2">
    <source>
        <dbReference type="EMBL" id="KAK4095178.1"/>
    </source>
</evidence>
<keyword evidence="3" id="KW-1185">Reference proteome</keyword>
<name>A0ABR0CHL9_PURLI</name>
<feature type="compositionally biased region" description="Basic and acidic residues" evidence="1">
    <location>
        <begin position="273"/>
        <end position="282"/>
    </location>
</feature>
<gene>
    <name evidence="2" type="ORF">Purlil1_874</name>
</gene>
<proteinExistence type="predicted"/>
<accession>A0ABR0CHL9</accession>
<dbReference type="Proteomes" id="UP001287286">
    <property type="component" value="Unassembled WGS sequence"/>
</dbReference>
<evidence type="ECO:0000313" key="3">
    <source>
        <dbReference type="Proteomes" id="UP001287286"/>
    </source>
</evidence>
<feature type="region of interest" description="Disordered" evidence="1">
    <location>
        <begin position="263"/>
        <end position="282"/>
    </location>
</feature>
<protein>
    <submittedName>
        <fullName evidence="2">Uncharacterized protein</fullName>
    </submittedName>
</protein>